<gene>
    <name evidence="4" type="ORF">HH212_03795</name>
</gene>
<dbReference type="InterPro" id="IPR010559">
    <property type="entry name" value="Sig_transdc_His_kin_internal"/>
</dbReference>
<dbReference type="AlphaFoldDB" id="A0A7Z2W1H3"/>
<dbReference type="Gene3D" id="3.30.565.10">
    <property type="entry name" value="Histidine kinase-like ATPase, C-terminal domain"/>
    <property type="match status" value="1"/>
</dbReference>
<keyword evidence="1" id="KW-0175">Coiled coil</keyword>
<evidence type="ECO:0000256" key="2">
    <source>
        <dbReference type="SAM" id="Phobius"/>
    </source>
</evidence>
<evidence type="ECO:0000256" key="1">
    <source>
        <dbReference type="SAM" id="Coils"/>
    </source>
</evidence>
<accession>A0A7Z2W1H3</accession>
<keyword evidence="4" id="KW-0808">Transferase</keyword>
<keyword evidence="2" id="KW-1133">Transmembrane helix</keyword>
<evidence type="ECO:0000313" key="4">
    <source>
        <dbReference type="EMBL" id="QJE03169.1"/>
    </source>
</evidence>
<dbReference type="SUPFAM" id="SSF55874">
    <property type="entry name" value="ATPase domain of HSP90 chaperone/DNA topoisomerase II/histidine kinase"/>
    <property type="match status" value="1"/>
</dbReference>
<sequence length="361" mass="38296">MAILGLPAALGNGPALAFRTMYLVACMAWTVPLALLQRALWRREASWLVTGLALLGASYGMSLLNNLFGQFLGIALGLARHIDWRDLVYGLDGCWLALAMFCAVHALAVYYLSLQRTRLRLAQAEAAARDAELRALRLQVNPHFLFNTLNAISALVTAGAAQDANRMIGRVSDFLRATLAHDGRHEHALAEELALTEAYLDIEKARLGPRLQLSMKAGPDLLDAAVPYLMLQPLVENAVRHGIAPLAVPGRLDIVVGRAGGSLLVKVCNDGRPGAAARSDVAAVADRAANAPGGIDQAGTTQGGIGLANVAERLRRLYGEAQQVDAGWRADGRFGVRIALPLRPLPPPSPALAANDAGVAP</sequence>
<keyword evidence="4" id="KW-0418">Kinase</keyword>
<reference evidence="4 5" key="1">
    <citation type="submission" date="2020-04" db="EMBL/GenBank/DDBJ databases">
        <title>Genome sequencing of novel species.</title>
        <authorList>
            <person name="Heo J."/>
            <person name="Kim S.-J."/>
            <person name="Kim J.-S."/>
            <person name="Hong S.-B."/>
            <person name="Kwon S.-W."/>
        </authorList>
    </citation>
    <scope>NUCLEOTIDE SEQUENCE [LARGE SCALE GENOMIC DNA]</scope>
    <source>
        <strain evidence="4 5">GN2-R2</strain>
    </source>
</reference>
<feature type="transmembrane region" description="Helical" evidence="2">
    <location>
        <begin position="47"/>
        <end position="68"/>
    </location>
</feature>
<organism evidence="4 5">
    <name type="scientific">Massilia forsythiae</name>
    <dbReference type="NCBI Taxonomy" id="2728020"/>
    <lineage>
        <taxon>Bacteria</taxon>
        <taxon>Pseudomonadati</taxon>
        <taxon>Pseudomonadota</taxon>
        <taxon>Betaproteobacteria</taxon>
        <taxon>Burkholderiales</taxon>
        <taxon>Oxalobacteraceae</taxon>
        <taxon>Telluria group</taxon>
        <taxon>Massilia</taxon>
    </lineage>
</organism>
<dbReference type="InterPro" id="IPR036890">
    <property type="entry name" value="HATPase_C_sf"/>
</dbReference>
<dbReference type="KEGG" id="mfy:HH212_03795"/>
<dbReference type="InterPro" id="IPR050640">
    <property type="entry name" value="Bact_2-comp_sensor_kinase"/>
</dbReference>
<dbReference type="PANTHER" id="PTHR34220">
    <property type="entry name" value="SENSOR HISTIDINE KINASE YPDA"/>
    <property type="match status" value="1"/>
</dbReference>
<dbReference type="EMBL" id="CP051685">
    <property type="protein sequence ID" value="QJE03169.1"/>
    <property type="molecule type" value="Genomic_DNA"/>
</dbReference>
<keyword evidence="2" id="KW-0812">Transmembrane</keyword>
<protein>
    <submittedName>
        <fullName evidence="4">Histidine kinase</fullName>
    </submittedName>
</protein>
<dbReference type="Proteomes" id="UP000502415">
    <property type="component" value="Chromosome"/>
</dbReference>
<keyword evidence="5" id="KW-1185">Reference proteome</keyword>
<dbReference type="Pfam" id="PF06580">
    <property type="entry name" value="His_kinase"/>
    <property type="match status" value="1"/>
</dbReference>
<feature type="transmembrane region" description="Helical" evidence="2">
    <location>
        <begin position="16"/>
        <end position="35"/>
    </location>
</feature>
<evidence type="ECO:0000259" key="3">
    <source>
        <dbReference type="Pfam" id="PF06580"/>
    </source>
</evidence>
<dbReference type="PANTHER" id="PTHR34220:SF7">
    <property type="entry name" value="SENSOR HISTIDINE KINASE YPDA"/>
    <property type="match status" value="1"/>
</dbReference>
<evidence type="ECO:0000313" key="5">
    <source>
        <dbReference type="Proteomes" id="UP000502415"/>
    </source>
</evidence>
<proteinExistence type="predicted"/>
<dbReference type="GO" id="GO:0000155">
    <property type="term" value="F:phosphorelay sensor kinase activity"/>
    <property type="evidence" value="ECO:0007669"/>
    <property type="project" value="InterPro"/>
</dbReference>
<feature type="transmembrane region" description="Helical" evidence="2">
    <location>
        <begin position="88"/>
        <end position="112"/>
    </location>
</feature>
<keyword evidence="2" id="KW-0472">Membrane</keyword>
<name>A0A7Z2W1H3_9BURK</name>
<dbReference type="GO" id="GO:0016020">
    <property type="term" value="C:membrane"/>
    <property type="evidence" value="ECO:0007669"/>
    <property type="project" value="InterPro"/>
</dbReference>
<feature type="coiled-coil region" evidence="1">
    <location>
        <begin position="114"/>
        <end position="141"/>
    </location>
</feature>
<feature type="domain" description="Signal transduction histidine kinase internal region" evidence="3">
    <location>
        <begin position="131"/>
        <end position="211"/>
    </location>
</feature>